<dbReference type="InterPro" id="IPR036416">
    <property type="entry name" value="Pept_tRNA_hydro_sf"/>
</dbReference>
<name>A0A345NQJ2_9MICO</name>
<dbReference type="Pfam" id="PF01195">
    <property type="entry name" value="Pept_tRNA_hydro"/>
    <property type="match status" value="1"/>
</dbReference>
<organism evidence="9 10">
    <name type="scientific">Ornithinimicrobium avium</name>
    <dbReference type="NCBI Taxonomy" id="2283195"/>
    <lineage>
        <taxon>Bacteria</taxon>
        <taxon>Bacillati</taxon>
        <taxon>Actinomycetota</taxon>
        <taxon>Actinomycetes</taxon>
        <taxon>Micrococcales</taxon>
        <taxon>Ornithinimicrobiaceae</taxon>
        <taxon>Ornithinimicrobium</taxon>
    </lineage>
</organism>
<dbReference type="Proteomes" id="UP000253790">
    <property type="component" value="Chromosome"/>
</dbReference>
<evidence type="ECO:0000256" key="1">
    <source>
        <dbReference type="ARBA" id="ARBA00013260"/>
    </source>
</evidence>
<comment type="function">
    <text evidence="8">Catalyzes the release of premature peptidyl moieties from peptidyl-tRNA molecules trapped in stalled 50S ribosomal subunits, and thus maintains levels of free tRNAs and 50S ribosomes.</text>
</comment>
<feature type="binding site" evidence="8">
    <location>
        <position position="77"/>
    </location>
    <ligand>
        <name>tRNA</name>
        <dbReference type="ChEBI" id="CHEBI:17843"/>
    </ligand>
</feature>
<dbReference type="GO" id="GO:0005737">
    <property type="term" value="C:cytoplasm"/>
    <property type="evidence" value="ECO:0007669"/>
    <property type="project" value="UniProtKB-SubCell"/>
</dbReference>
<accession>A0A345NQJ2</accession>
<dbReference type="PANTHER" id="PTHR17224">
    <property type="entry name" value="PEPTIDYL-TRNA HYDROLASE"/>
    <property type="match status" value="1"/>
</dbReference>
<feature type="site" description="Discriminates between blocked and unblocked aminoacyl-tRNA" evidence="8">
    <location>
        <position position="12"/>
    </location>
</feature>
<evidence type="ECO:0000256" key="6">
    <source>
        <dbReference type="ARBA" id="ARBA00048707"/>
    </source>
</evidence>
<comment type="subunit">
    <text evidence="8">Monomer.</text>
</comment>
<dbReference type="RefSeq" id="WP_114929531.1">
    <property type="nucleotide sequence ID" value="NZ_CP031229.1"/>
</dbReference>
<dbReference type="GO" id="GO:0000049">
    <property type="term" value="F:tRNA binding"/>
    <property type="evidence" value="ECO:0007669"/>
    <property type="project" value="UniProtKB-UniRule"/>
</dbReference>
<dbReference type="EMBL" id="CP031229">
    <property type="protein sequence ID" value="AXH97300.1"/>
    <property type="molecule type" value="Genomic_DNA"/>
</dbReference>
<comment type="similarity">
    <text evidence="5 8">Belongs to the PTH family.</text>
</comment>
<evidence type="ECO:0000256" key="4">
    <source>
        <dbReference type="ARBA" id="ARBA00022884"/>
    </source>
</evidence>
<feature type="active site" description="Proton acceptor" evidence="8">
    <location>
        <position position="22"/>
    </location>
</feature>
<feature type="binding site" evidence="8">
    <location>
        <position position="75"/>
    </location>
    <ligand>
        <name>tRNA</name>
        <dbReference type="ChEBI" id="CHEBI:17843"/>
    </ligand>
</feature>
<feature type="binding site" evidence="8">
    <location>
        <position position="17"/>
    </location>
    <ligand>
        <name>tRNA</name>
        <dbReference type="ChEBI" id="CHEBI:17843"/>
    </ligand>
</feature>
<dbReference type="PROSITE" id="PS01196">
    <property type="entry name" value="PEPT_TRNA_HYDROL_2"/>
    <property type="match status" value="1"/>
</dbReference>
<dbReference type="CDD" id="cd00462">
    <property type="entry name" value="PTH"/>
    <property type="match status" value="1"/>
</dbReference>
<comment type="subcellular location">
    <subcellularLocation>
        <location evidence="8">Cytoplasm</location>
    </subcellularLocation>
</comment>
<evidence type="ECO:0000256" key="8">
    <source>
        <dbReference type="HAMAP-Rule" id="MF_00083"/>
    </source>
</evidence>
<evidence type="ECO:0000313" key="9">
    <source>
        <dbReference type="EMBL" id="AXH97300.1"/>
    </source>
</evidence>
<dbReference type="SUPFAM" id="SSF53178">
    <property type="entry name" value="Peptidyl-tRNA hydrolase-like"/>
    <property type="match status" value="1"/>
</dbReference>
<dbReference type="InterPro" id="IPR018171">
    <property type="entry name" value="Pept_tRNA_hydro_CS"/>
</dbReference>
<dbReference type="GO" id="GO:0006515">
    <property type="term" value="P:protein quality control for misfolded or incompletely synthesized proteins"/>
    <property type="evidence" value="ECO:0007669"/>
    <property type="project" value="UniProtKB-UniRule"/>
</dbReference>
<dbReference type="InterPro" id="IPR001328">
    <property type="entry name" value="Pept_tRNA_hydro"/>
</dbReference>
<evidence type="ECO:0000313" key="10">
    <source>
        <dbReference type="Proteomes" id="UP000253790"/>
    </source>
</evidence>
<keyword evidence="2 8" id="KW-0820">tRNA-binding</keyword>
<evidence type="ECO:0000256" key="7">
    <source>
        <dbReference type="ARBA" id="ARBA00050038"/>
    </source>
</evidence>
<evidence type="ECO:0000256" key="5">
    <source>
        <dbReference type="ARBA" id="ARBA00038063"/>
    </source>
</evidence>
<dbReference type="PANTHER" id="PTHR17224:SF1">
    <property type="entry name" value="PEPTIDYL-TRNA HYDROLASE"/>
    <property type="match status" value="1"/>
</dbReference>
<dbReference type="AlphaFoldDB" id="A0A345NQJ2"/>
<protein>
    <recommendedName>
        <fullName evidence="7 8">Peptidyl-tRNA hydrolase</fullName>
        <shortName evidence="8">Pth</shortName>
        <ecNumber evidence="1 8">3.1.1.29</ecNumber>
    </recommendedName>
</protein>
<keyword evidence="3 8" id="KW-0378">Hydrolase</keyword>
<dbReference type="EC" id="3.1.1.29" evidence="1 8"/>
<dbReference type="OrthoDB" id="9800507at2"/>
<evidence type="ECO:0000256" key="2">
    <source>
        <dbReference type="ARBA" id="ARBA00022555"/>
    </source>
</evidence>
<proteinExistence type="inferred from homology"/>
<dbReference type="GO" id="GO:0072344">
    <property type="term" value="P:rescue of stalled ribosome"/>
    <property type="evidence" value="ECO:0007669"/>
    <property type="project" value="UniProtKB-UniRule"/>
</dbReference>
<dbReference type="HAMAP" id="MF_00083">
    <property type="entry name" value="Pept_tRNA_hydro_bact"/>
    <property type="match status" value="1"/>
</dbReference>
<dbReference type="FunFam" id="3.40.50.1470:FF:000001">
    <property type="entry name" value="Peptidyl-tRNA hydrolase"/>
    <property type="match status" value="1"/>
</dbReference>
<keyword evidence="4 8" id="KW-0694">RNA-binding</keyword>
<feature type="binding site" evidence="8">
    <location>
        <position position="123"/>
    </location>
    <ligand>
        <name>tRNA</name>
        <dbReference type="ChEBI" id="CHEBI:17843"/>
    </ligand>
</feature>
<dbReference type="GO" id="GO:0004045">
    <property type="term" value="F:peptidyl-tRNA hydrolase activity"/>
    <property type="evidence" value="ECO:0007669"/>
    <property type="project" value="UniProtKB-UniRule"/>
</dbReference>
<dbReference type="NCBIfam" id="TIGR00447">
    <property type="entry name" value="pth"/>
    <property type="match status" value="1"/>
</dbReference>
<sequence length="198" mass="21101">MDAPWLVVGLGNPGPRYEGNRHNVGAMVLAELARGASATLRQHKKAQAWAAEVRLGTAPGGLPGPRAVLARPATYMNVSGGPVAGLVNFYKVPLEQVVVVHDELDIDFGAVRLKRGGGEGGHNGLRSISQSLGSRDYLRVRLGVGRPPGRQDPADYVLSDFPARDRTEVELLVGDGGDAVLDLVQLGLEATQQRFHSR</sequence>
<comment type="function">
    <text evidence="8">Hydrolyzes ribosome-free peptidyl-tRNAs (with 1 or more amino acids incorporated), which drop off the ribosome during protein synthesis, or as a result of ribosome stalling.</text>
</comment>
<gene>
    <name evidence="8" type="primary">pth</name>
    <name evidence="9" type="ORF">DV701_15315</name>
</gene>
<keyword evidence="10" id="KW-1185">Reference proteome</keyword>
<reference evidence="9 10" key="1">
    <citation type="submission" date="2018-07" db="EMBL/GenBank/DDBJ databases">
        <title>Complete genome sequencing of Ornithinimicrobium sp. AMA3305.</title>
        <authorList>
            <person name="Bae J.-W."/>
        </authorList>
    </citation>
    <scope>NUCLEOTIDE SEQUENCE [LARGE SCALE GENOMIC DNA]</scope>
    <source>
        <strain evidence="9 10">AMA3305</strain>
    </source>
</reference>
<evidence type="ECO:0000256" key="3">
    <source>
        <dbReference type="ARBA" id="ARBA00022801"/>
    </source>
</evidence>
<dbReference type="KEGG" id="orn:DV701_15315"/>
<dbReference type="Gene3D" id="3.40.50.1470">
    <property type="entry name" value="Peptidyl-tRNA hydrolase"/>
    <property type="match status" value="1"/>
</dbReference>
<feature type="site" description="Stabilizes the basic form of H active site to accept a proton" evidence="8">
    <location>
        <position position="102"/>
    </location>
</feature>
<keyword evidence="8" id="KW-0963">Cytoplasm</keyword>
<comment type="catalytic activity">
    <reaction evidence="6 8">
        <text>an N-acyl-L-alpha-aminoacyl-tRNA + H2O = an N-acyl-L-amino acid + a tRNA + H(+)</text>
        <dbReference type="Rhea" id="RHEA:54448"/>
        <dbReference type="Rhea" id="RHEA-COMP:10123"/>
        <dbReference type="Rhea" id="RHEA-COMP:13883"/>
        <dbReference type="ChEBI" id="CHEBI:15377"/>
        <dbReference type="ChEBI" id="CHEBI:15378"/>
        <dbReference type="ChEBI" id="CHEBI:59874"/>
        <dbReference type="ChEBI" id="CHEBI:78442"/>
        <dbReference type="ChEBI" id="CHEBI:138191"/>
        <dbReference type="EC" id="3.1.1.29"/>
    </reaction>
</comment>